<reference evidence="1 2" key="1">
    <citation type="submission" date="2019-05" db="EMBL/GenBank/DDBJ databases">
        <title>Roseovarius bejariae sp. nov., a moderately halophylic bacterium isolated from a saline soil in Rambla Salada (Murcia).</title>
        <authorList>
            <person name="Castro D.J."/>
            <person name="Gomez-Altuve A."/>
            <person name="Reina J.C."/>
            <person name="Rodriguez M."/>
            <person name="Sampedro I."/>
            <person name="Llamas I."/>
            <person name="Martinez-Checa F."/>
        </authorList>
    </citation>
    <scope>NUCLEOTIDE SEQUENCE [LARGE SCALE GENOMIC DNA]</scope>
    <source>
        <strain evidence="1 2">A21</strain>
    </source>
</reference>
<protein>
    <submittedName>
        <fullName evidence="1">Uncharacterized protein</fullName>
    </submittedName>
</protein>
<evidence type="ECO:0000313" key="2">
    <source>
        <dbReference type="Proteomes" id="UP000564704"/>
    </source>
</evidence>
<organism evidence="1 2">
    <name type="scientific">Roseovarius bejariae</name>
    <dbReference type="NCBI Taxonomy" id="2576383"/>
    <lineage>
        <taxon>Bacteria</taxon>
        <taxon>Pseudomonadati</taxon>
        <taxon>Pseudomonadota</taxon>
        <taxon>Alphaproteobacteria</taxon>
        <taxon>Rhodobacterales</taxon>
        <taxon>Roseobacteraceae</taxon>
        <taxon>Roseovarius</taxon>
    </lineage>
</organism>
<sequence length="168" mass="19171">MPRPSNSDTGALDEVLLRVGRLNYTWTNTESLFIHVMAGLAGMDKETAVVVFLTLNTTAARLDLVDRLSKLPRVPDEERRAVTALTQRFRKESRLRNKYNHCIYSFDPEGRTPLTIMMRIADRKDEIIMGKQEPAGEDQLSQIDETIGRLKQLNLDIWAVIRAQGYPL</sequence>
<dbReference type="EMBL" id="SZWE01000001">
    <property type="protein sequence ID" value="MRU14080.1"/>
    <property type="molecule type" value="Genomic_DNA"/>
</dbReference>
<accession>A0A844CTS3</accession>
<evidence type="ECO:0000313" key="1">
    <source>
        <dbReference type="EMBL" id="MRU14080.1"/>
    </source>
</evidence>
<name>A0A844CTS3_9RHOB</name>
<dbReference type="AlphaFoldDB" id="A0A844CTS3"/>
<dbReference type="OrthoDB" id="7846470at2"/>
<proteinExistence type="predicted"/>
<dbReference type="Proteomes" id="UP000564704">
    <property type="component" value="Unassembled WGS sequence"/>
</dbReference>
<dbReference type="RefSeq" id="WP_154148395.1">
    <property type="nucleotide sequence ID" value="NZ_SZWE01000001.1"/>
</dbReference>
<gene>
    <name evidence="1" type="ORF">FDP25_01415</name>
</gene>
<keyword evidence="2" id="KW-1185">Reference proteome</keyword>
<comment type="caution">
    <text evidence="1">The sequence shown here is derived from an EMBL/GenBank/DDBJ whole genome shotgun (WGS) entry which is preliminary data.</text>
</comment>